<sequence>MELQQKSDFISYYIRKCNKIIHEKGHEIAQEYGLTYDQHHLLIYLNKLERAPTIKDISNKFNRAQNTISEKVSRLEEKGLVEKCVDTEDRRITRVCITRKGKDLVNTIKQERSNRVVYKALEKMREEDVNELLNNLSKLHDILTKEG</sequence>
<gene>
    <name evidence="5" type="ORF">EDD65_104142</name>
</gene>
<feature type="domain" description="HTH marR-type" evidence="4">
    <location>
        <begin position="1"/>
        <end position="141"/>
    </location>
</feature>
<dbReference type="SUPFAM" id="SSF46785">
    <property type="entry name" value="Winged helix' DNA-binding domain"/>
    <property type="match status" value="1"/>
</dbReference>
<dbReference type="PROSITE" id="PS01117">
    <property type="entry name" value="HTH_MARR_1"/>
    <property type="match status" value="1"/>
</dbReference>
<dbReference type="InterPro" id="IPR036388">
    <property type="entry name" value="WH-like_DNA-bd_sf"/>
</dbReference>
<name>A0A4R3KXM5_9FIRM</name>
<dbReference type="GO" id="GO:0003677">
    <property type="term" value="F:DNA binding"/>
    <property type="evidence" value="ECO:0007669"/>
    <property type="project" value="UniProtKB-KW"/>
</dbReference>
<organism evidence="5 6">
    <name type="scientific">Keratinibaculum paraultunense</name>
    <dbReference type="NCBI Taxonomy" id="1278232"/>
    <lineage>
        <taxon>Bacteria</taxon>
        <taxon>Bacillati</taxon>
        <taxon>Bacillota</taxon>
        <taxon>Tissierellia</taxon>
        <taxon>Tissierellales</taxon>
        <taxon>Tepidimicrobiaceae</taxon>
        <taxon>Keratinibaculum</taxon>
    </lineage>
</organism>
<evidence type="ECO:0000313" key="6">
    <source>
        <dbReference type="Proteomes" id="UP000294567"/>
    </source>
</evidence>
<dbReference type="PANTHER" id="PTHR33164">
    <property type="entry name" value="TRANSCRIPTIONAL REGULATOR, MARR FAMILY"/>
    <property type="match status" value="1"/>
</dbReference>
<dbReference type="SMART" id="SM00347">
    <property type="entry name" value="HTH_MARR"/>
    <property type="match status" value="1"/>
</dbReference>
<dbReference type="RefSeq" id="WP_132026935.1">
    <property type="nucleotide sequence ID" value="NZ_CP068564.1"/>
</dbReference>
<dbReference type="GO" id="GO:0006950">
    <property type="term" value="P:response to stress"/>
    <property type="evidence" value="ECO:0007669"/>
    <property type="project" value="TreeGrafter"/>
</dbReference>
<dbReference type="InterPro" id="IPR039422">
    <property type="entry name" value="MarR/SlyA-like"/>
</dbReference>
<dbReference type="PANTHER" id="PTHR33164:SF57">
    <property type="entry name" value="MARR-FAMILY TRANSCRIPTIONAL REGULATOR"/>
    <property type="match status" value="1"/>
</dbReference>
<dbReference type="Pfam" id="PF01047">
    <property type="entry name" value="MarR"/>
    <property type="match status" value="1"/>
</dbReference>
<dbReference type="InterPro" id="IPR000835">
    <property type="entry name" value="HTH_MarR-typ"/>
</dbReference>
<dbReference type="EMBL" id="SMAE01000004">
    <property type="protein sequence ID" value="TCS90599.1"/>
    <property type="molecule type" value="Genomic_DNA"/>
</dbReference>
<dbReference type="InterPro" id="IPR023187">
    <property type="entry name" value="Tscrpt_reg_MarR-type_CS"/>
</dbReference>
<dbReference type="OrthoDB" id="1706997at2"/>
<dbReference type="AlphaFoldDB" id="A0A4R3KXM5"/>
<accession>A0A4R3KXM5</accession>
<keyword evidence="2 5" id="KW-0238">DNA-binding</keyword>
<evidence type="ECO:0000259" key="4">
    <source>
        <dbReference type="PROSITE" id="PS50995"/>
    </source>
</evidence>
<evidence type="ECO:0000256" key="3">
    <source>
        <dbReference type="ARBA" id="ARBA00023163"/>
    </source>
</evidence>
<dbReference type="InterPro" id="IPR036390">
    <property type="entry name" value="WH_DNA-bd_sf"/>
</dbReference>
<evidence type="ECO:0000256" key="1">
    <source>
        <dbReference type="ARBA" id="ARBA00023015"/>
    </source>
</evidence>
<keyword evidence="1" id="KW-0805">Transcription regulation</keyword>
<keyword evidence="3" id="KW-0804">Transcription</keyword>
<protein>
    <submittedName>
        <fullName evidence="5">DNA-binding MarR family transcriptional regulator</fullName>
    </submittedName>
</protein>
<comment type="caution">
    <text evidence="5">The sequence shown here is derived from an EMBL/GenBank/DDBJ whole genome shotgun (WGS) entry which is preliminary data.</text>
</comment>
<reference evidence="5 6" key="1">
    <citation type="submission" date="2019-03" db="EMBL/GenBank/DDBJ databases">
        <title>Genomic Encyclopedia of Type Strains, Phase IV (KMG-IV): sequencing the most valuable type-strain genomes for metagenomic binning, comparative biology and taxonomic classification.</title>
        <authorList>
            <person name="Goeker M."/>
        </authorList>
    </citation>
    <scope>NUCLEOTIDE SEQUENCE [LARGE SCALE GENOMIC DNA]</scope>
    <source>
        <strain evidence="5 6">DSM 26752</strain>
    </source>
</reference>
<dbReference type="Proteomes" id="UP000294567">
    <property type="component" value="Unassembled WGS sequence"/>
</dbReference>
<proteinExistence type="predicted"/>
<keyword evidence="6" id="KW-1185">Reference proteome</keyword>
<evidence type="ECO:0000313" key="5">
    <source>
        <dbReference type="EMBL" id="TCS90599.1"/>
    </source>
</evidence>
<dbReference type="Gene3D" id="1.10.10.10">
    <property type="entry name" value="Winged helix-like DNA-binding domain superfamily/Winged helix DNA-binding domain"/>
    <property type="match status" value="1"/>
</dbReference>
<evidence type="ECO:0000256" key="2">
    <source>
        <dbReference type="ARBA" id="ARBA00023125"/>
    </source>
</evidence>
<dbReference type="GO" id="GO:0003700">
    <property type="term" value="F:DNA-binding transcription factor activity"/>
    <property type="evidence" value="ECO:0007669"/>
    <property type="project" value="InterPro"/>
</dbReference>
<dbReference type="PROSITE" id="PS50995">
    <property type="entry name" value="HTH_MARR_2"/>
    <property type="match status" value="1"/>
</dbReference>